<comment type="caution">
    <text evidence="3">The sequence shown here is derived from an EMBL/GenBank/DDBJ whole genome shotgun (WGS) entry which is preliminary data.</text>
</comment>
<feature type="chain" id="PRO_5046708718" description="DUF7944 domain-containing protein" evidence="1">
    <location>
        <begin position="29"/>
        <end position="139"/>
    </location>
</feature>
<dbReference type="InterPro" id="IPR057704">
    <property type="entry name" value="DUF7944"/>
</dbReference>
<reference evidence="3 4" key="1">
    <citation type="submission" date="2019-08" db="EMBL/GenBank/DDBJ databases">
        <title>Five species of Acinetobacter isolated from floral nectar and animal pollinators.</title>
        <authorList>
            <person name="Hendry T.A."/>
        </authorList>
    </citation>
    <scope>NUCLEOTIDE SEQUENCE [LARGE SCALE GENOMIC DNA]</scope>
    <source>
        <strain evidence="3 4">MD18.27</strain>
    </source>
</reference>
<feature type="domain" description="DUF7944" evidence="2">
    <location>
        <begin position="50"/>
        <end position="132"/>
    </location>
</feature>
<gene>
    <name evidence="3" type="ORF">I2F25_03055</name>
</gene>
<evidence type="ECO:0000313" key="4">
    <source>
        <dbReference type="Proteomes" id="UP001339883"/>
    </source>
</evidence>
<accession>A0ABU6DQV3</accession>
<keyword evidence="4" id="KW-1185">Reference proteome</keyword>
<feature type="signal peptide" evidence="1">
    <location>
        <begin position="1"/>
        <end position="28"/>
    </location>
</feature>
<dbReference type="EMBL" id="VTDN01000002">
    <property type="protein sequence ID" value="MEB5476042.1"/>
    <property type="molecule type" value="Genomic_DNA"/>
</dbReference>
<evidence type="ECO:0000313" key="3">
    <source>
        <dbReference type="EMBL" id="MEB5476042.1"/>
    </source>
</evidence>
<keyword evidence="1" id="KW-0732">Signal</keyword>
<dbReference type="NCBIfam" id="NF047330">
    <property type="entry name" value="MCR_0457_fam"/>
    <property type="match status" value="1"/>
</dbReference>
<organism evidence="3 4">
    <name type="scientific">Acinetobacter pollinis</name>
    <dbReference type="NCBI Taxonomy" id="2605270"/>
    <lineage>
        <taxon>Bacteria</taxon>
        <taxon>Pseudomonadati</taxon>
        <taxon>Pseudomonadota</taxon>
        <taxon>Gammaproteobacteria</taxon>
        <taxon>Moraxellales</taxon>
        <taxon>Moraxellaceae</taxon>
        <taxon>Acinetobacter</taxon>
    </lineage>
</organism>
<evidence type="ECO:0000259" key="2">
    <source>
        <dbReference type="Pfam" id="PF25642"/>
    </source>
</evidence>
<sequence>MISQISKRLLTVLFAGLIATTASTLTLAKEKKSNDDATNIDVTPNQGGVTQEELAAIYVLSEICPGYGFKKDEAYQSGYAELVKENMPGIQDPVRALQIRAKQKDFKPFLTQARADAKKAGDNQNKEICKEITTLSKGS</sequence>
<evidence type="ECO:0000256" key="1">
    <source>
        <dbReference type="SAM" id="SignalP"/>
    </source>
</evidence>
<dbReference type="Pfam" id="PF25642">
    <property type="entry name" value="DUF7944"/>
    <property type="match status" value="1"/>
</dbReference>
<name>A0ABU6DQV3_9GAMM</name>
<dbReference type="Proteomes" id="UP001339883">
    <property type="component" value="Unassembled WGS sequence"/>
</dbReference>
<protein>
    <recommendedName>
        <fullName evidence="2">DUF7944 domain-containing protein</fullName>
    </recommendedName>
</protein>
<proteinExistence type="predicted"/>